<dbReference type="PANTHER" id="PTHR24322">
    <property type="entry name" value="PKSB"/>
    <property type="match status" value="1"/>
</dbReference>
<name>A0A9Q9RY12_FUSFU</name>
<dbReference type="EMBL" id="CABFJX010000408">
    <property type="protein sequence ID" value="VTT81657.1"/>
    <property type="molecule type" value="Genomic_DNA"/>
</dbReference>
<evidence type="ECO:0000313" key="13">
    <source>
        <dbReference type="EMBL" id="VTT81657.1"/>
    </source>
</evidence>
<dbReference type="GO" id="GO:0016020">
    <property type="term" value="C:membrane"/>
    <property type="evidence" value="ECO:0007669"/>
    <property type="project" value="UniProtKB-SubCell"/>
</dbReference>
<evidence type="ECO:0000256" key="10">
    <source>
        <dbReference type="ARBA" id="ARBA00068717"/>
    </source>
</evidence>
<dbReference type="Gene3D" id="3.40.50.720">
    <property type="entry name" value="NAD(P)-binding Rossmann-like Domain"/>
    <property type="match status" value="1"/>
</dbReference>
<comment type="similarity">
    <text evidence="2 12">Belongs to the short-chain dehydrogenases/reductases (SDR) family.</text>
</comment>
<dbReference type="AlphaFoldDB" id="A0A9Q9RY12"/>
<protein>
    <recommendedName>
        <fullName evidence="10">Short-chain dehydrogenase/reductase 3</fullName>
    </recommendedName>
    <alternativeName>
        <fullName evidence="11">Retinal short-chain dehydrogenase/reductase 1</fullName>
    </alternativeName>
</protein>
<dbReference type="InterPro" id="IPR036291">
    <property type="entry name" value="NAD(P)-bd_dom_sf"/>
</dbReference>
<proteinExistence type="inferred from homology"/>
<dbReference type="Pfam" id="PF00106">
    <property type="entry name" value="adh_short"/>
    <property type="match status" value="1"/>
</dbReference>
<keyword evidence="6" id="KW-0560">Oxidoreductase</keyword>
<sequence length="324" mass="34955">MDSISRLSQHLPPLVINLSKSQRAQGVATVVGVLVLLSPLNRWLSWRSANNGDTLNRWNPATELVVVTGGSSGIGAKIVQMLEAENIKVIILDINSPSGKNVGIDKTAPFYKVDLSDADAIAAVAERIRSDHGHPTALVNNAGIAHGETILSVTPEKLQRLVSVNLEAPFLLTQQFLPDMITHNHGHIVNIASLASFLTQAANVDYGATKVGLLAFHEGLKQELKHVYNAPGVRASVIHPTWVNTPMIEAILKAGTLGRYVEAEDVAGAVVRQLTSGYAAQVPVPRSLGWTSIVRGLPVWMQERVRDSITVGLLRALEVQKEKL</sequence>
<reference evidence="13" key="1">
    <citation type="submission" date="2019-05" db="EMBL/GenBank/DDBJ databases">
        <authorList>
            <person name="Piombo E."/>
        </authorList>
    </citation>
    <scope>NUCLEOTIDE SEQUENCE</scope>
    <source>
        <strain evidence="13">C2S</strain>
    </source>
</reference>
<evidence type="ECO:0000256" key="1">
    <source>
        <dbReference type="ARBA" id="ARBA00004141"/>
    </source>
</evidence>
<evidence type="ECO:0000256" key="6">
    <source>
        <dbReference type="ARBA" id="ARBA00023002"/>
    </source>
</evidence>
<keyword evidence="8" id="KW-0472">Membrane</keyword>
<evidence type="ECO:0000256" key="3">
    <source>
        <dbReference type="ARBA" id="ARBA00022692"/>
    </source>
</evidence>
<evidence type="ECO:0000256" key="9">
    <source>
        <dbReference type="ARBA" id="ARBA00059620"/>
    </source>
</evidence>
<evidence type="ECO:0000313" key="14">
    <source>
        <dbReference type="Proteomes" id="UP000760494"/>
    </source>
</evidence>
<evidence type="ECO:0000256" key="4">
    <source>
        <dbReference type="ARBA" id="ARBA00022857"/>
    </source>
</evidence>
<organism evidence="13 14">
    <name type="scientific">Fusarium fujikuroi</name>
    <name type="common">Bakanae and foot rot disease fungus</name>
    <name type="synonym">Gibberella fujikuroi</name>
    <dbReference type="NCBI Taxonomy" id="5127"/>
    <lineage>
        <taxon>Eukaryota</taxon>
        <taxon>Fungi</taxon>
        <taxon>Dikarya</taxon>
        <taxon>Ascomycota</taxon>
        <taxon>Pezizomycotina</taxon>
        <taxon>Sordariomycetes</taxon>
        <taxon>Hypocreomycetidae</taxon>
        <taxon>Hypocreales</taxon>
        <taxon>Nectriaceae</taxon>
        <taxon>Fusarium</taxon>
        <taxon>Fusarium fujikuroi species complex</taxon>
    </lineage>
</organism>
<comment type="caution">
    <text evidence="13">The sequence shown here is derived from an EMBL/GenBank/DDBJ whole genome shotgun (WGS) entry which is preliminary data.</text>
</comment>
<accession>A0A9Q9RY12</accession>
<keyword evidence="4" id="KW-0521">NADP</keyword>
<evidence type="ECO:0000256" key="12">
    <source>
        <dbReference type="RuleBase" id="RU000363"/>
    </source>
</evidence>
<dbReference type="InterPro" id="IPR002347">
    <property type="entry name" value="SDR_fam"/>
</dbReference>
<dbReference type="PANTHER" id="PTHR24322:SF736">
    <property type="entry name" value="RETINOL DEHYDROGENASE 10"/>
    <property type="match status" value="1"/>
</dbReference>
<keyword evidence="5" id="KW-1133">Transmembrane helix</keyword>
<evidence type="ECO:0000256" key="5">
    <source>
        <dbReference type="ARBA" id="ARBA00022989"/>
    </source>
</evidence>
<dbReference type="GO" id="GO:0052650">
    <property type="term" value="F:all-trans-retinol dehydrogenase (NADP+) activity"/>
    <property type="evidence" value="ECO:0007669"/>
    <property type="project" value="UniProtKB-ARBA"/>
</dbReference>
<evidence type="ECO:0000256" key="8">
    <source>
        <dbReference type="ARBA" id="ARBA00023136"/>
    </source>
</evidence>
<dbReference type="SUPFAM" id="SSF51735">
    <property type="entry name" value="NAD(P)-binding Rossmann-fold domains"/>
    <property type="match status" value="1"/>
</dbReference>
<dbReference type="PRINTS" id="PR00081">
    <property type="entry name" value="GDHRDH"/>
</dbReference>
<evidence type="ECO:0000256" key="7">
    <source>
        <dbReference type="ARBA" id="ARBA00023098"/>
    </source>
</evidence>
<dbReference type="FunFam" id="3.40.50.720:FF:000131">
    <property type="entry name" value="Short-chain dehydrogenase/reductase 3"/>
    <property type="match status" value="1"/>
</dbReference>
<dbReference type="Proteomes" id="UP000760494">
    <property type="component" value="Unassembled WGS sequence"/>
</dbReference>
<gene>
    <name evidence="13" type="ORF">C2S_12100</name>
</gene>
<evidence type="ECO:0000256" key="11">
    <source>
        <dbReference type="ARBA" id="ARBA00082544"/>
    </source>
</evidence>
<keyword evidence="3" id="KW-0812">Transmembrane</keyword>
<comment type="function">
    <text evidence="9">Catalyzes the reduction of all-trans-retinal to all-trans-retinol in the presence of NADPH.</text>
</comment>
<comment type="subcellular location">
    <subcellularLocation>
        <location evidence="1">Membrane</location>
        <topology evidence="1">Multi-pass membrane protein</topology>
    </subcellularLocation>
</comment>
<evidence type="ECO:0000256" key="2">
    <source>
        <dbReference type="ARBA" id="ARBA00006484"/>
    </source>
</evidence>
<dbReference type="PRINTS" id="PR00080">
    <property type="entry name" value="SDRFAMILY"/>
</dbReference>
<keyword evidence="7" id="KW-0443">Lipid metabolism</keyword>